<evidence type="ECO:0000256" key="1">
    <source>
        <dbReference type="SAM" id="MobiDB-lite"/>
    </source>
</evidence>
<dbReference type="KEGG" id="bban:J4G43_006525"/>
<dbReference type="Gene3D" id="3.10.450.160">
    <property type="entry name" value="inner membrane protein cigr"/>
    <property type="match status" value="1"/>
</dbReference>
<organism evidence="3 4">
    <name type="scientific">Bradyrhizobium barranii subsp. barranii</name>
    <dbReference type="NCBI Taxonomy" id="2823807"/>
    <lineage>
        <taxon>Bacteria</taxon>
        <taxon>Pseudomonadati</taxon>
        <taxon>Pseudomonadota</taxon>
        <taxon>Alphaproteobacteria</taxon>
        <taxon>Hyphomicrobiales</taxon>
        <taxon>Nitrobacteraceae</taxon>
        <taxon>Bradyrhizobium</taxon>
        <taxon>Bradyrhizobium barranii</taxon>
    </lineage>
</organism>
<dbReference type="InterPro" id="IPR009642">
    <property type="entry name" value="DUF1236"/>
</dbReference>
<feature type="chain" id="PRO_5040739277" evidence="2">
    <location>
        <begin position="24"/>
        <end position="251"/>
    </location>
</feature>
<feature type="compositionally biased region" description="Basic and acidic residues" evidence="1">
    <location>
        <begin position="114"/>
        <end position="132"/>
    </location>
</feature>
<feature type="region of interest" description="Disordered" evidence="1">
    <location>
        <begin position="22"/>
        <end position="175"/>
    </location>
</feature>
<reference evidence="3 4" key="1">
    <citation type="journal article" date="2022" name="Int. J. Syst. Evol. Microbiol.">
        <title>Strains of Bradyrhizobium barranii sp. nov. associated with legumes native to Canada are symbionts of soybeans and belong to different subspecies (subsp. barranii subsp. nov. and subsp. apii subsp. nov.) and symbiovars (sv. glycinearum and sv. septentrionale).</title>
        <authorList>
            <person name="Bromfield E.S.P."/>
            <person name="Cloutier S."/>
            <person name="Wasai-Hara S."/>
            <person name="Minamisawa K."/>
        </authorList>
    </citation>
    <scope>NUCLEOTIDE SEQUENCE [LARGE SCALE GENOMIC DNA]</scope>
    <source>
        <strain evidence="3 4">144S4</strain>
    </source>
</reference>
<protein>
    <submittedName>
        <fullName evidence="3">DUF1236 domain-containing protein</fullName>
    </submittedName>
</protein>
<feature type="signal peptide" evidence="2">
    <location>
        <begin position="1"/>
        <end position="23"/>
    </location>
</feature>
<dbReference type="Proteomes" id="UP000664702">
    <property type="component" value="Chromosome"/>
</dbReference>
<evidence type="ECO:0000313" key="4">
    <source>
        <dbReference type="Proteomes" id="UP000664702"/>
    </source>
</evidence>
<dbReference type="RefSeq" id="WP_225004689.1">
    <property type="nucleotide sequence ID" value="NZ_CP086136.1"/>
</dbReference>
<evidence type="ECO:0000256" key="2">
    <source>
        <dbReference type="SAM" id="SignalP"/>
    </source>
</evidence>
<name>A0A9X9Y1Y1_9BRAD</name>
<gene>
    <name evidence="3" type="ORF">J4G43_006525</name>
</gene>
<evidence type="ECO:0000313" key="3">
    <source>
        <dbReference type="EMBL" id="UEM13925.1"/>
    </source>
</evidence>
<dbReference type="AlphaFoldDB" id="A0A9X9Y1Y1"/>
<feature type="compositionally biased region" description="Polar residues" evidence="1">
    <location>
        <begin position="93"/>
        <end position="102"/>
    </location>
</feature>
<feature type="compositionally biased region" description="Polar residues" evidence="1">
    <location>
        <begin position="146"/>
        <end position="161"/>
    </location>
</feature>
<keyword evidence="2" id="KW-0732">Signal</keyword>
<proteinExistence type="predicted"/>
<feature type="compositionally biased region" description="Low complexity" evidence="1">
    <location>
        <begin position="162"/>
        <end position="171"/>
    </location>
</feature>
<dbReference type="EMBL" id="CP086136">
    <property type="protein sequence ID" value="UEM13925.1"/>
    <property type="molecule type" value="Genomic_DNA"/>
</dbReference>
<sequence length="251" mass="26192">MRKSLMVSVAVAALLATTGLATAQGVNQGAAKESPTVASPKGDTAAPMNAPAKGAETATPGAGSKEAAPQHAQGKPDAKTTGDMKADGKSKASESITPTTTSKDMKNPTAETKSPSDSKATSDMKADSKAKSPDSTTTSRDLKSPTAETRPSTPDSRTTGNAATSATSAPPAEKRTQITSAIKQEKVEEVTNVNFNLSIGTAVPAGVRYHPMPARIVEIYPEWRGYDFILVHGNYIILRPRTHEIVYIIEG</sequence>
<dbReference type="Pfam" id="PF06823">
    <property type="entry name" value="DUF1236"/>
    <property type="match status" value="1"/>
</dbReference>
<feature type="compositionally biased region" description="Basic and acidic residues" evidence="1">
    <location>
        <begin position="74"/>
        <end position="92"/>
    </location>
</feature>
<accession>A0A9X9Y1Y1</accession>